<accession>A0A2W4VXD4</accession>
<gene>
    <name evidence="2" type="ORF">DCF19_18600</name>
</gene>
<reference evidence="2 3" key="1">
    <citation type="submission" date="2018-04" db="EMBL/GenBank/DDBJ databases">
        <authorList>
            <person name="Go L.Y."/>
            <person name="Mitchell J.A."/>
        </authorList>
    </citation>
    <scope>NUCLEOTIDE SEQUENCE [LARGE SCALE GENOMIC DNA]</scope>
    <source>
        <strain evidence="2">ULC066bin1</strain>
    </source>
</reference>
<proteinExistence type="predicted"/>
<protein>
    <submittedName>
        <fullName evidence="2">Uncharacterized protein</fullName>
    </submittedName>
</protein>
<evidence type="ECO:0000256" key="1">
    <source>
        <dbReference type="SAM" id="MobiDB-lite"/>
    </source>
</evidence>
<dbReference type="AlphaFoldDB" id="A0A2W4VXD4"/>
<name>A0A2W4VXD4_9CYAN</name>
<evidence type="ECO:0000313" key="2">
    <source>
        <dbReference type="EMBL" id="PZO37513.1"/>
    </source>
</evidence>
<feature type="region of interest" description="Disordered" evidence="1">
    <location>
        <begin position="1"/>
        <end position="42"/>
    </location>
</feature>
<comment type="caution">
    <text evidence="2">The sequence shown here is derived from an EMBL/GenBank/DDBJ whole genome shotgun (WGS) entry which is preliminary data.</text>
</comment>
<feature type="compositionally biased region" description="Basic and acidic residues" evidence="1">
    <location>
        <begin position="7"/>
        <end position="35"/>
    </location>
</feature>
<reference evidence="2 3" key="2">
    <citation type="submission" date="2018-06" db="EMBL/GenBank/DDBJ databases">
        <title>Metagenomic assembly of (sub)arctic Cyanobacteria and their associated microbiome from non-axenic cultures.</title>
        <authorList>
            <person name="Baurain D."/>
        </authorList>
    </citation>
    <scope>NUCLEOTIDE SEQUENCE [LARGE SCALE GENOMIC DNA]</scope>
    <source>
        <strain evidence="2">ULC066bin1</strain>
    </source>
</reference>
<organism evidence="2 3">
    <name type="scientific">Pseudanabaena frigida</name>
    <dbReference type="NCBI Taxonomy" id="945775"/>
    <lineage>
        <taxon>Bacteria</taxon>
        <taxon>Bacillati</taxon>
        <taxon>Cyanobacteriota</taxon>
        <taxon>Cyanophyceae</taxon>
        <taxon>Pseudanabaenales</taxon>
        <taxon>Pseudanabaenaceae</taxon>
        <taxon>Pseudanabaena</taxon>
    </lineage>
</organism>
<dbReference type="EMBL" id="QBML01000030">
    <property type="protein sequence ID" value="PZO37513.1"/>
    <property type="molecule type" value="Genomic_DNA"/>
</dbReference>
<sequence>MSTNNEPKAESIKPESPKSEDKSSRTTKPKSETESTTKTGTVDIAALAVKEESKPVVAPIEKKGSLTVTETLKHYGDRPIIDGGFRAVEYFNSSGERPIEASKLVVSGTFTSMGAERPIVSGDVHVIGTFMSSGERPIVEDGFVIVDKFYIAGERPVGSAGLVIDETYSEMGGIRPVASNAIDNAGLMGFID</sequence>
<evidence type="ECO:0000313" key="3">
    <source>
        <dbReference type="Proteomes" id="UP000249467"/>
    </source>
</evidence>
<dbReference type="Proteomes" id="UP000249467">
    <property type="component" value="Unassembled WGS sequence"/>
</dbReference>